<keyword evidence="3" id="KW-1185">Reference proteome</keyword>
<evidence type="ECO:0000313" key="2">
    <source>
        <dbReference type="EMBL" id="CAK8693888.1"/>
    </source>
</evidence>
<feature type="transmembrane region" description="Helical" evidence="1">
    <location>
        <begin position="55"/>
        <end position="72"/>
    </location>
</feature>
<dbReference type="EMBL" id="CAWYQH010000141">
    <property type="protein sequence ID" value="CAK8693888.1"/>
    <property type="molecule type" value="Genomic_DNA"/>
</dbReference>
<organism evidence="2 3">
    <name type="scientific">Clavelina lepadiformis</name>
    <name type="common">Light-bulb sea squirt</name>
    <name type="synonym">Ascidia lepadiformis</name>
    <dbReference type="NCBI Taxonomy" id="159417"/>
    <lineage>
        <taxon>Eukaryota</taxon>
        <taxon>Metazoa</taxon>
        <taxon>Chordata</taxon>
        <taxon>Tunicata</taxon>
        <taxon>Ascidiacea</taxon>
        <taxon>Aplousobranchia</taxon>
        <taxon>Clavelinidae</taxon>
        <taxon>Clavelina</taxon>
    </lineage>
</organism>
<evidence type="ECO:0000313" key="3">
    <source>
        <dbReference type="Proteomes" id="UP001642483"/>
    </source>
</evidence>
<keyword evidence="1" id="KW-1133">Transmembrane helix</keyword>
<keyword evidence="1" id="KW-0472">Membrane</keyword>
<comment type="caution">
    <text evidence="2">The sequence shown here is derived from an EMBL/GenBank/DDBJ whole genome shotgun (WGS) entry which is preliminary data.</text>
</comment>
<dbReference type="Proteomes" id="UP001642483">
    <property type="component" value="Unassembled WGS sequence"/>
</dbReference>
<name>A0ABP0GS41_CLALP</name>
<gene>
    <name evidence="2" type="ORF">CVLEPA_LOCUS27176</name>
</gene>
<reference evidence="2 3" key="1">
    <citation type="submission" date="2024-02" db="EMBL/GenBank/DDBJ databases">
        <authorList>
            <person name="Daric V."/>
            <person name="Darras S."/>
        </authorList>
    </citation>
    <scope>NUCLEOTIDE SEQUENCE [LARGE SCALE GENOMIC DNA]</scope>
</reference>
<keyword evidence="1" id="KW-0812">Transmembrane</keyword>
<feature type="transmembrane region" description="Helical" evidence="1">
    <location>
        <begin position="102"/>
        <end position="122"/>
    </location>
</feature>
<sequence length="128" mass="15224">MALRMILGRGRQFMGKPGTRNMADWFRPKFSGGEAKPNEIGRYIMQNLYSDGEKIFCFGACFLFPFYVFWRYTQKDFCDRRNENCDRYKRTCMHYPSKHNSLLLLLICYLTTSFHLSLHIGVQKQKKP</sequence>
<protein>
    <submittedName>
        <fullName evidence="2">Uncharacterized protein</fullName>
    </submittedName>
</protein>
<evidence type="ECO:0000256" key="1">
    <source>
        <dbReference type="SAM" id="Phobius"/>
    </source>
</evidence>
<proteinExistence type="predicted"/>
<accession>A0ABP0GS41</accession>